<name>A0A412ZFA8_9FIRM</name>
<dbReference type="InterPro" id="IPR043129">
    <property type="entry name" value="ATPase_NBD"/>
</dbReference>
<dbReference type="EMBL" id="QRZM01000001">
    <property type="protein sequence ID" value="RGV78920.1"/>
    <property type="molecule type" value="Genomic_DNA"/>
</dbReference>
<keyword evidence="6 9" id="KW-0418">Kinase</keyword>
<dbReference type="PROSITE" id="PS01076">
    <property type="entry name" value="ACETATE_KINASE_2"/>
    <property type="match status" value="1"/>
</dbReference>
<accession>A0A412ZFA8</accession>
<keyword evidence="5 9" id="KW-0547">Nucleotide-binding</keyword>
<dbReference type="InterPro" id="IPR011245">
    <property type="entry name" value="Butyrate_kin"/>
</dbReference>
<dbReference type="PANTHER" id="PTHR21060">
    <property type="entry name" value="ACETATE KINASE"/>
    <property type="match status" value="1"/>
</dbReference>
<gene>
    <name evidence="9 11" type="primary">buk</name>
    <name evidence="11" type="ORF">DWW02_04115</name>
</gene>
<evidence type="ECO:0000256" key="3">
    <source>
        <dbReference type="ARBA" id="ARBA00022490"/>
    </source>
</evidence>
<dbReference type="AlphaFoldDB" id="A0A412ZFA8"/>
<comment type="caution">
    <text evidence="11">The sequence shown here is derived from an EMBL/GenBank/DDBJ whole genome shotgun (WGS) entry which is preliminary data.</text>
</comment>
<evidence type="ECO:0000256" key="9">
    <source>
        <dbReference type="HAMAP-Rule" id="MF_00542"/>
    </source>
</evidence>
<dbReference type="GO" id="GO:0008776">
    <property type="term" value="F:acetate kinase activity"/>
    <property type="evidence" value="ECO:0007669"/>
    <property type="project" value="TreeGrafter"/>
</dbReference>
<dbReference type="PANTHER" id="PTHR21060:SF3">
    <property type="entry name" value="BUTYRATE KINASE 2-RELATED"/>
    <property type="match status" value="1"/>
</dbReference>
<organism evidence="11 12">
    <name type="scientific">Enterocloster bolteae</name>
    <dbReference type="NCBI Taxonomy" id="208479"/>
    <lineage>
        <taxon>Bacteria</taxon>
        <taxon>Bacillati</taxon>
        <taxon>Bacillota</taxon>
        <taxon>Clostridia</taxon>
        <taxon>Lachnospirales</taxon>
        <taxon>Lachnospiraceae</taxon>
        <taxon>Enterocloster</taxon>
    </lineage>
</organism>
<keyword evidence="3 9" id="KW-0963">Cytoplasm</keyword>
<comment type="subcellular location">
    <subcellularLocation>
        <location evidence="1 9">Cytoplasm</location>
    </subcellularLocation>
</comment>
<dbReference type="Gene3D" id="3.30.420.40">
    <property type="match status" value="2"/>
</dbReference>
<dbReference type="NCBIfam" id="TIGR02707">
    <property type="entry name" value="butyr_kinase"/>
    <property type="match status" value="1"/>
</dbReference>
<dbReference type="GO" id="GO:0005737">
    <property type="term" value="C:cytoplasm"/>
    <property type="evidence" value="ECO:0007669"/>
    <property type="project" value="UniProtKB-SubCell"/>
</dbReference>
<dbReference type="Proteomes" id="UP000284543">
    <property type="component" value="Unassembled WGS sequence"/>
</dbReference>
<dbReference type="EC" id="2.7.2.7" evidence="9"/>
<keyword evidence="7 9" id="KW-0067">ATP-binding</keyword>
<evidence type="ECO:0000256" key="4">
    <source>
        <dbReference type="ARBA" id="ARBA00022679"/>
    </source>
</evidence>
<evidence type="ECO:0000256" key="1">
    <source>
        <dbReference type="ARBA" id="ARBA00004496"/>
    </source>
</evidence>
<dbReference type="NCBIfam" id="NF002834">
    <property type="entry name" value="PRK03011.1-5"/>
    <property type="match status" value="1"/>
</dbReference>
<proteinExistence type="inferred from homology"/>
<reference evidence="11 12" key="1">
    <citation type="submission" date="2018-08" db="EMBL/GenBank/DDBJ databases">
        <title>A genome reference for cultivated species of the human gut microbiota.</title>
        <authorList>
            <person name="Zou Y."/>
            <person name="Xue W."/>
            <person name="Luo G."/>
        </authorList>
    </citation>
    <scope>NUCLEOTIDE SEQUENCE [LARGE SCALE GENOMIC DNA]</scope>
    <source>
        <strain evidence="11 12">AF14-18</strain>
    </source>
</reference>
<dbReference type="HAMAP" id="MF_00542">
    <property type="entry name" value="Butyrate_kinase"/>
    <property type="match status" value="1"/>
</dbReference>
<dbReference type="PIRSF" id="PIRSF036458">
    <property type="entry name" value="Butyrate_kin"/>
    <property type="match status" value="1"/>
</dbReference>
<dbReference type="RefSeq" id="WP_002577753.1">
    <property type="nucleotide sequence ID" value="NZ_BAABZS010000001.1"/>
</dbReference>
<dbReference type="GO" id="GO:0005524">
    <property type="term" value="F:ATP binding"/>
    <property type="evidence" value="ECO:0007669"/>
    <property type="project" value="UniProtKB-KW"/>
</dbReference>
<evidence type="ECO:0000313" key="11">
    <source>
        <dbReference type="EMBL" id="RGV78920.1"/>
    </source>
</evidence>
<evidence type="ECO:0000256" key="10">
    <source>
        <dbReference type="RuleBase" id="RU003835"/>
    </source>
</evidence>
<dbReference type="CDD" id="cd24011">
    <property type="entry name" value="ASKHA_NBD_BK"/>
    <property type="match status" value="1"/>
</dbReference>
<comment type="similarity">
    <text evidence="2 9 10">Belongs to the acetokinase family.</text>
</comment>
<dbReference type="GO" id="GO:0047761">
    <property type="term" value="F:butyrate kinase activity"/>
    <property type="evidence" value="ECO:0007669"/>
    <property type="project" value="UniProtKB-UniRule"/>
</dbReference>
<sequence length="353" mass="38476">MKLLIINPGGTSTKIAVFEDEEQVLKKNIIHTQEELSGFSHVFDQFGYRKGLILKTLEEEGVDIHELSGVAGRGGLMNPIPGGTYRVNERMLEDLEHAVHGEHPSNLGAALARSIGDQIGVPSFVVDPVSVDELMPKARISGISDLERPSWFHALNHKAVARWAAERIGKKYEESSLIIAHLGSGNSVVAHKNGQMIDGSGGRTNGPFSPERSGGLPTYPLVELCYSGKYTREEMVAKISSTGGMYDYLGTKDAGEVERRMGLGDETAKLVYEAFVYMVAKEICSYAAVFEGKVDCIVLTGGIAHSRYVTDEIRRMAGFLAPVEVVAGEFEMTALALGALRVLKGEEEPREYE</sequence>
<evidence type="ECO:0000256" key="7">
    <source>
        <dbReference type="ARBA" id="ARBA00022840"/>
    </source>
</evidence>
<dbReference type="GO" id="GO:0006083">
    <property type="term" value="P:acetate metabolic process"/>
    <property type="evidence" value="ECO:0007669"/>
    <property type="project" value="TreeGrafter"/>
</dbReference>
<dbReference type="Pfam" id="PF00871">
    <property type="entry name" value="Acetate_kinase"/>
    <property type="match status" value="1"/>
</dbReference>
<keyword evidence="4 9" id="KW-0808">Transferase</keyword>
<dbReference type="PRINTS" id="PR00471">
    <property type="entry name" value="ACETATEKNASE"/>
</dbReference>
<protein>
    <recommendedName>
        <fullName evidence="9">Probable butyrate kinase</fullName>
        <shortName evidence="9">BK</shortName>
        <ecNumber evidence="9">2.7.2.7</ecNumber>
    </recommendedName>
    <alternativeName>
        <fullName evidence="9">Branched-chain carboxylic acid kinase</fullName>
    </alternativeName>
</protein>
<evidence type="ECO:0000256" key="5">
    <source>
        <dbReference type="ARBA" id="ARBA00022741"/>
    </source>
</evidence>
<evidence type="ECO:0000313" key="12">
    <source>
        <dbReference type="Proteomes" id="UP000284543"/>
    </source>
</evidence>
<dbReference type="GeneID" id="23116238"/>
<evidence type="ECO:0000256" key="6">
    <source>
        <dbReference type="ARBA" id="ARBA00022777"/>
    </source>
</evidence>
<dbReference type="InterPro" id="IPR000890">
    <property type="entry name" value="Aliphatic_acid_kin_short-chain"/>
</dbReference>
<evidence type="ECO:0000256" key="8">
    <source>
        <dbReference type="ARBA" id="ARBA00048596"/>
    </source>
</evidence>
<comment type="catalytic activity">
    <reaction evidence="8 9">
        <text>butanoate + ATP = butanoyl phosphate + ADP</text>
        <dbReference type="Rhea" id="RHEA:13585"/>
        <dbReference type="ChEBI" id="CHEBI:17968"/>
        <dbReference type="ChEBI" id="CHEBI:30616"/>
        <dbReference type="ChEBI" id="CHEBI:58079"/>
        <dbReference type="ChEBI" id="CHEBI:456216"/>
        <dbReference type="EC" id="2.7.2.7"/>
    </reaction>
</comment>
<dbReference type="SUPFAM" id="SSF53067">
    <property type="entry name" value="Actin-like ATPase domain"/>
    <property type="match status" value="2"/>
</dbReference>
<dbReference type="InterPro" id="IPR023865">
    <property type="entry name" value="Aliphatic_acid_kinase_CS"/>
</dbReference>
<evidence type="ECO:0000256" key="2">
    <source>
        <dbReference type="ARBA" id="ARBA00008748"/>
    </source>
</evidence>